<feature type="compositionally biased region" description="Basic and acidic residues" evidence="3">
    <location>
        <begin position="979"/>
        <end position="1001"/>
    </location>
</feature>
<feature type="compositionally biased region" description="Low complexity" evidence="3">
    <location>
        <begin position="251"/>
        <end position="262"/>
    </location>
</feature>
<dbReference type="Pfam" id="PF03732">
    <property type="entry name" value="Retrotrans_gag"/>
    <property type="match status" value="2"/>
</dbReference>
<dbReference type="EMBL" id="BKCJ010004691">
    <property type="protein sequence ID" value="GEU62544.1"/>
    <property type="molecule type" value="Genomic_DNA"/>
</dbReference>
<dbReference type="InterPro" id="IPR043128">
    <property type="entry name" value="Rev_trsase/Diguanyl_cyclase"/>
</dbReference>
<dbReference type="SMART" id="SM00343">
    <property type="entry name" value="ZnF_C2HC"/>
    <property type="match status" value="3"/>
</dbReference>
<accession>A0A6L2LQH5</accession>
<dbReference type="Pfam" id="PF08284">
    <property type="entry name" value="RVP_2"/>
    <property type="match status" value="1"/>
</dbReference>
<feature type="compositionally biased region" description="Gly residues" evidence="3">
    <location>
        <begin position="816"/>
        <end position="825"/>
    </location>
</feature>
<dbReference type="Gene3D" id="4.10.60.10">
    <property type="entry name" value="Zinc finger, CCHC-type"/>
    <property type="match status" value="1"/>
</dbReference>
<dbReference type="SUPFAM" id="SSF56672">
    <property type="entry name" value="DNA/RNA polymerases"/>
    <property type="match status" value="2"/>
</dbReference>
<feature type="coiled-coil region" evidence="2">
    <location>
        <begin position="206"/>
        <end position="240"/>
    </location>
</feature>
<dbReference type="Gene3D" id="2.40.70.10">
    <property type="entry name" value="Acid Proteases"/>
    <property type="match status" value="1"/>
</dbReference>
<feature type="compositionally biased region" description="Basic and acidic residues" evidence="3">
    <location>
        <begin position="266"/>
        <end position="277"/>
    </location>
</feature>
<dbReference type="GO" id="GO:0008270">
    <property type="term" value="F:zinc ion binding"/>
    <property type="evidence" value="ECO:0007669"/>
    <property type="project" value="UniProtKB-KW"/>
</dbReference>
<dbReference type="InterPro" id="IPR021109">
    <property type="entry name" value="Peptidase_aspartic_dom_sf"/>
</dbReference>
<dbReference type="Gene3D" id="3.30.70.270">
    <property type="match status" value="1"/>
</dbReference>
<dbReference type="CDD" id="cd00303">
    <property type="entry name" value="retropepsin_like"/>
    <property type="match status" value="1"/>
</dbReference>
<comment type="caution">
    <text evidence="5">The sequence shown here is derived from an EMBL/GenBank/DDBJ whole genome shotgun (WGS) entry which is preliminary data.</text>
</comment>
<organism evidence="5">
    <name type="scientific">Tanacetum cinerariifolium</name>
    <name type="common">Dalmatian daisy</name>
    <name type="synonym">Chrysanthemum cinerariifolium</name>
    <dbReference type="NCBI Taxonomy" id="118510"/>
    <lineage>
        <taxon>Eukaryota</taxon>
        <taxon>Viridiplantae</taxon>
        <taxon>Streptophyta</taxon>
        <taxon>Embryophyta</taxon>
        <taxon>Tracheophyta</taxon>
        <taxon>Spermatophyta</taxon>
        <taxon>Magnoliopsida</taxon>
        <taxon>eudicotyledons</taxon>
        <taxon>Gunneridae</taxon>
        <taxon>Pentapetalae</taxon>
        <taxon>asterids</taxon>
        <taxon>campanulids</taxon>
        <taxon>Asterales</taxon>
        <taxon>Asteraceae</taxon>
        <taxon>Asteroideae</taxon>
        <taxon>Anthemideae</taxon>
        <taxon>Anthemidinae</taxon>
        <taxon>Tanacetum</taxon>
    </lineage>
</organism>
<dbReference type="InterPro" id="IPR032567">
    <property type="entry name" value="RTL1-rel"/>
</dbReference>
<dbReference type="InterPro" id="IPR036875">
    <property type="entry name" value="Znf_CCHC_sf"/>
</dbReference>
<feature type="compositionally biased region" description="Polar residues" evidence="3">
    <location>
        <begin position="278"/>
        <end position="300"/>
    </location>
</feature>
<name>A0A6L2LQH5_TANCI</name>
<keyword evidence="1" id="KW-0863">Zinc-finger</keyword>
<feature type="compositionally biased region" description="Basic and acidic residues" evidence="3">
    <location>
        <begin position="350"/>
        <end position="359"/>
    </location>
</feature>
<dbReference type="PANTHER" id="PTHR15503:SF45">
    <property type="entry name" value="RNA-DIRECTED DNA POLYMERASE HOMOLOG"/>
    <property type="match status" value="1"/>
</dbReference>
<feature type="compositionally biased region" description="Gly residues" evidence="3">
    <location>
        <begin position="789"/>
        <end position="801"/>
    </location>
</feature>
<sequence>MRVPNVPSTSIELMLFPFSLEGAARIWLEKEPPRSIQTWDDLKFINQFFPPSKTTNLRNEITRFQQRFDESFYEAWDRFNDLLRPCPHHGFSELHQLDTFYNALNVNDLDSLNSAAVVAKVGTSSSTPAISSEVAELKDLVRTLLLDKKNQSTASTSSPTPAPVNAVEPNCVTCGGTHSYQNCPATSGNVYRDNIQDYVKANDAILRNMQSQGQSMQNQCQNIQNQYQNLQMQMDNLTDNVTKLVSYNDASSSGSGTPPSNTITNPKEELKGTEVTKDQVQAPSSQSTAPVQPPVSQSKIPTPISEPVVAPVSAPMPNVKSSIPYPSRRDNERRLSAPMPNVKSSIPYPSRRDNERRRNQANEQIEKFYEIFKDISFEISFTDALVLMPKFASTLKTLIGNKEKLSEMARTPMNEHCSATLNQTPRVPLILEMCFLKAGRALIDVHKGELTLRIRNEAITYNLDQTVSGNPTPHDDLIVSTTSPTLTPFGDSDFLLFEEADAFLGLEDDLDSSKINPFYYDPDGDILLLETILNSKPLPPFPNHEQYLPSYKKELKVCEAKTVKSSVDEPPEVELKDLPPHLEYAFLEGNNKLPIIIAKELGDEKKSALIKVLKSHKRAIAWKLSDIQGINPEFYTHKILMEEDYKPAVQHQRRVNPKIYDVITKEVEKLLDAGLIYLISDSPWVSPVHCVPKKCDFTVIENEENELIPTRLVTGWREKTTFTAHMARLLNDECLSACAMHRALFKVLVKSFIEMREPNTKYNWERIQIMPPTMMTRSAGWLAAASRGRGTGGRAGSSGGRTRGRYGNQGNSTNDGSGGQLGGQGSEVNGSVDGVPDFSTIIVEQNQNSNVINDYIWGDFGNATEGNDHKGCTYKEFLACNPKEYDDSQRLKYTAGSFVGKALTWWNSEIRTRGREAAVGMSWEDFRTLTSEEFCPSNEMQNLETELWNHAMVEASHVAYTDRFHELSRNGTIKKNHEKRGNEREPSKDRNGRDDNKRTRIDNAFTSSANPVRGGYKGTTPKCTACGYLHLPETPCRSCFNCNRLGHFAKDCRVVPKNVNLINARNPVASTCLECGSTDHIKDQGHGNQGSQARGRVFMIGVVEARQDPNIEMGTFTLNNHYTTTLFDSGADYSFVSTTFIPLLDIEPSDLGFSYEIKIASEKLVEIDKVIRGCKLEIEGHMFDINLIPFGSRSFDVIIGMDWMSDHKAEIICHEKVVRIPLLDVKVLRVLGEKHEEKIRQLMSAKAKENKQEEIVAVRDFLEVFFDNLSGLPPVWGIKFQIELIPGAMPVLKSPYCLAPFDLEELSGQLKELQYKGFIRPSSSPWGARVLFVKKKDGSFRMCINYRELNKLTIKNRYPFPRIDDLFDELQGSHYFSKIDLRSGYHQLRVHEDDIPKTVFRTRY</sequence>
<dbReference type="Gene3D" id="3.10.10.10">
    <property type="entry name" value="HIV Type 1 Reverse Transcriptase, subunit A, domain 1"/>
    <property type="match status" value="2"/>
</dbReference>
<dbReference type="InterPro" id="IPR043502">
    <property type="entry name" value="DNA/RNA_pol_sf"/>
</dbReference>
<evidence type="ECO:0000256" key="2">
    <source>
        <dbReference type="SAM" id="Coils"/>
    </source>
</evidence>
<reference evidence="5" key="1">
    <citation type="journal article" date="2019" name="Sci. Rep.">
        <title>Draft genome of Tanacetum cinerariifolium, the natural source of mosquito coil.</title>
        <authorList>
            <person name="Yamashiro T."/>
            <person name="Shiraishi A."/>
            <person name="Satake H."/>
            <person name="Nakayama K."/>
        </authorList>
    </citation>
    <scope>NUCLEOTIDE SEQUENCE</scope>
</reference>
<dbReference type="Pfam" id="PF00098">
    <property type="entry name" value="zf-CCHC"/>
    <property type="match status" value="1"/>
</dbReference>
<feature type="region of interest" description="Disordered" evidence="3">
    <location>
        <begin position="969"/>
        <end position="1013"/>
    </location>
</feature>
<dbReference type="InterPro" id="IPR005162">
    <property type="entry name" value="Retrotrans_gag_dom"/>
</dbReference>
<dbReference type="SUPFAM" id="SSF57756">
    <property type="entry name" value="Retrovirus zinc finger-like domains"/>
    <property type="match status" value="1"/>
</dbReference>
<proteinExistence type="predicted"/>
<evidence type="ECO:0000256" key="1">
    <source>
        <dbReference type="PROSITE-ProRule" id="PRU00047"/>
    </source>
</evidence>
<keyword evidence="1" id="KW-0479">Metal-binding</keyword>
<dbReference type="PROSITE" id="PS50158">
    <property type="entry name" value="ZF_CCHC"/>
    <property type="match status" value="1"/>
</dbReference>
<gene>
    <name evidence="5" type="ORF">Tci_034522</name>
</gene>
<dbReference type="InterPro" id="IPR001878">
    <property type="entry name" value="Znf_CCHC"/>
</dbReference>
<dbReference type="CDD" id="cd01647">
    <property type="entry name" value="RT_LTR"/>
    <property type="match status" value="1"/>
</dbReference>
<dbReference type="Pfam" id="PF00078">
    <property type="entry name" value="RVT_1"/>
    <property type="match status" value="1"/>
</dbReference>
<evidence type="ECO:0000259" key="4">
    <source>
        <dbReference type="PROSITE" id="PS50158"/>
    </source>
</evidence>
<dbReference type="PANTHER" id="PTHR15503">
    <property type="entry name" value="LDOC1 RELATED"/>
    <property type="match status" value="1"/>
</dbReference>
<dbReference type="SUPFAM" id="SSF50630">
    <property type="entry name" value="Acid proteases"/>
    <property type="match status" value="1"/>
</dbReference>
<keyword evidence="1" id="KW-0862">Zinc</keyword>
<dbReference type="InterPro" id="IPR000477">
    <property type="entry name" value="RT_dom"/>
</dbReference>
<evidence type="ECO:0000256" key="3">
    <source>
        <dbReference type="SAM" id="MobiDB-lite"/>
    </source>
</evidence>
<feature type="region of interest" description="Disordered" evidence="3">
    <location>
        <begin position="786"/>
        <end position="830"/>
    </location>
</feature>
<feature type="domain" description="CCHC-type" evidence="4">
    <location>
        <begin position="1039"/>
        <end position="1053"/>
    </location>
</feature>
<protein>
    <recommendedName>
        <fullName evidence="4">CCHC-type domain-containing protein</fullName>
    </recommendedName>
</protein>
<keyword evidence="2" id="KW-0175">Coiled coil</keyword>
<feature type="region of interest" description="Disordered" evidence="3">
    <location>
        <begin position="247"/>
        <end position="359"/>
    </location>
</feature>
<evidence type="ECO:0000313" key="5">
    <source>
        <dbReference type="EMBL" id="GEU62544.1"/>
    </source>
</evidence>
<dbReference type="GO" id="GO:0003676">
    <property type="term" value="F:nucleic acid binding"/>
    <property type="evidence" value="ECO:0007669"/>
    <property type="project" value="InterPro"/>
</dbReference>